<dbReference type="GO" id="GO:0005763">
    <property type="term" value="C:mitochondrial small ribosomal subunit"/>
    <property type="evidence" value="ECO:0007669"/>
    <property type="project" value="TreeGrafter"/>
</dbReference>
<keyword evidence="6 8" id="KW-0687">Ribonucleoprotein</keyword>
<dbReference type="PANTHER" id="PTHR13479:SF40">
    <property type="entry name" value="SMALL RIBOSOMAL SUBUNIT PROTEIN BS18M"/>
    <property type="match status" value="1"/>
</dbReference>
<dbReference type="AlphaFoldDB" id="A0A8F8X9Q1"/>
<dbReference type="PANTHER" id="PTHR13479">
    <property type="entry name" value="30S RIBOSOMAL PROTEIN S18"/>
    <property type="match status" value="1"/>
</dbReference>
<dbReference type="NCBIfam" id="TIGR00165">
    <property type="entry name" value="S18"/>
    <property type="match status" value="1"/>
</dbReference>
<keyword evidence="3 8" id="KW-0699">rRNA-binding</keyword>
<dbReference type="SUPFAM" id="SSF46911">
    <property type="entry name" value="Ribosomal protein S18"/>
    <property type="match status" value="1"/>
</dbReference>
<dbReference type="Pfam" id="PF01084">
    <property type="entry name" value="Ribosomal_S18"/>
    <property type="match status" value="1"/>
</dbReference>
<evidence type="ECO:0000256" key="1">
    <source>
        <dbReference type="ARBA" id="ARBA00004229"/>
    </source>
</evidence>
<keyword evidence="11" id="KW-0934">Plastid</keyword>
<dbReference type="EMBL" id="MW470972">
    <property type="protein sequence ID" value="QYB20818.1"/>
    <property type="molecule type" value="Genomic_DNA"/>
</dbReference>
<comment type="subunit">
    <text evidence="8">Part of the 30S ribosomal subunit.</text>
</comment>
<geneLocation type="chloroplast" evidence="11"/>
<evidence type="ECO:0000256" key="2">
    <source>
        <dbReference type="ARBA" id="ARBA00005589"/>
    </source>
</evidence>
<keyword evidence="4 8" id="KW-0694">RNA-binding</keyword>
<accession>A0A8F8X9Q1</accession>
<dbReference type="GO" id="GO:0003735">
    <property type="term" value="F:structural constituent of ribosome"/>
    <property type="evidence" value="ECO:0007669"/>
    <property type="project" value="InterPro"/>
</dbReference>
<reference evidence="11" key="1">
    <citation type="journal article" date="2021" name="Nat. Plants">
        <title>Gene duplications and phylogenomic conflict underlie major pulses of phenotypic evolution in gymnosperms.</title>
        <authorList>
            <person name="Stull G.W."/>
            <person name="Qu X.J."/>
            <person name="Parins-Fukuchi C."/>
            <person name="Yang Y.Y."/>
            <person name="Yang J.B."/>
            <person name="Yang Z.Y."/>
            <person name="Hu Y."/>
            <person name="Ma H."/>
            <person name="Soltis P.S."/>
            <person name="Soltis D.E."/>
            <person name="Li D.Z."/>
            <person name="Smith S.A."/>
            <person name="Yi T.S."/>
        </authorList>
    </citation>
    <scope>NUCLEOTIDE SEQUENCE</scope>
</reference>
<sequence length="149" mass="18046">MNKIKPSFRNTSKPTSLRKKSKPIYLRKKPKLIYFRNTSKPTSLRKKSKPTHLRKKPKPIYLRNKSYFKKKKKWTSKRKRLSPIQPGEQMDYKNINLINKFVSRKAKILPRRRSRLTFRQQRYISSAIKQARILSLIPFTSFHNIHYMK</sequence>
<dbReference type="InterPro" id="IPR001648">
    <property type="entry name" value="Ribosomal_bS18"/>
</dbReference>
<evidence type="ECO:0000256" key="10">
    <source>
        <dbReference type="SAM" id="MobiDB-lite"/>
    </source>
</evidence>
<dbReference type="GO" id="GO:0070181">
    <property type="term" value="F:small ribosomal subunit rRNA binding"/>
    <property type="evidence" value="ECO:0007669"/>
    <property type="project" value="TreeGrafter"/>
</dbReference>
<comment type="subcellular location">
    <subcellularLocation>
        <location evidence="1 8">Plastid</location>
        <location evidence="1 8">Chloroplast</location>
    </subcellularLocation>
</comment>
<name>A0A8F8X9Q1_9CONI</name>
<evidence type="ECO:0000256" key="6">
    <source>
        <dbReference type="ARBA" id="ARBA00023274"/>
    </source>
</evidence>
<reference evidence="11" key="2">
    <citation type="submission" date="2021-01" db="EMBL/GenBank/DDBJ databases">
        <authorList>
            <person name="Stull G."/>
            <person name="Qu X.-J."/>
            <person name="Parins-Fukuchi C."/>
            <person name="Yang Y.-Y."/>
            <person name="Yang J.-B."/>
            <person name="Yang Z.-Y."/>
            <person name="Hu Y."/>
            <person name="Ma H."/>
            <person name="Soltis P."/>
            <person name="Soltis D."/>
            <person name="Li D.-Z."/>
            <person name="Smith S."/>
            <person name="Yi T.-S."/>
        </authorList>
    </citation>
    <scope>NUCLEOTIDE SEQUENCE</scope>
</reference>
<feature type="region of interest" description="Disordered" evidence="10">
    <location>
        <begin position="1"/>
        <end position="23"/>
    </location>
</feature>
<evidence type="ECO:0000256" key="7">
    <source>
        <dbReference type="ARBA" id="ARBA00035266"/>
    </source>
</evidence>
<dbReference type="HAMAP" id="MF_00270">
    <property type="entry name" value="Ribosomal_bS18"/>
    <property type="match status" value="1"/>
</dbReference>
<proteinExistence type="inferred from homology"/>
<feature type="compositionally biased region" description="Basic residues" evidence="10">
    <location>
        <begin position="43"/>
        <end position="56"/>
    </location>
</feature>
<organism evidence="11">
    <name type="scientific">Callitris pyramidalis</name>
    <dbReference type="NCBI Taxonomy" id="214228"/>
    <lineage>
        <taxon>Eukaryota</taxon>
        <taxon>Viridiplantae</taxon>
        <taxon>Streptophyta</taxon>
        <taxon>Embryophyta</taxon>
        <taxon>Tracheophyta</taxon>
        <taxon>Spermatophyta</taxon>
        <taxon>Pinopsida</taxon>
        <taxon>Pinidae</taxon>
        <taxon>Conifers II</taxon>
        <taxon>Cupressales</taxon>
        <taxon>Cupressaceae</taxon>
        <taxon>Callitris</taxon>
    </lineage>
</organism>
<comment type="similarity">
    <text evidence="2 8 9">Belongs to the bacterial ribosomal protein bS18 family.</text>
</comment>
<evidence type="ECO:0000256" key="3">
    <source>
        <dbReference type="ARBA" id="ARBA00022730"/>
    </source>
</evidence>
<evidence type="ECO:0000256" key="8">
    <source>
        <dbReference type="HAMAP-Rule" id="MF_00270"/>
    </source>
</evidence>
<dbReference type="PRINTS" id="PR00974">
    <property type="entry name" value="RIBOSOMALS18"/>
</dbReference>
<evidence type="ECO:0000256" key="5">
    <source>
        <dbReference type="ARBA" id="ARBA00022980"/>
    </source>
</evidence>
<protein>
    <recommendedName>
        <fullName evidence="7 8">Small ribosomal subunit protein bS18c</fullName>
    </recommendedName>
</protein>
<keyword evidence="5 8" id="KW-0689">Ribosomal protein</keyword>
<dbReference type="Gene3D" id="4.10.640.10">
    <property type="entry name" value="Ribosomal protein S18"/>
    <property type="match status" value="1"/>
</dbReference>
<evidence type="ECO:0000256" key="4">
    <source>
        <dbReference type="ARBA" id="ARBA00022884"/>
    </source>
</evidence>
<evidence type="ECO:0000313" key="11">
    <source>
        <dbReference type="EMBL" id="QYB20818.1"/>
    </source>
</evidence>
<dbReference type="InterPro" id="IPR036870">
    <property type="entry name" value="Ribosomal_bS18_sf"/>
</dbReference>
<dbReference type="GO" id="GO:0006412">
    <property type="term" value="P:translation"/>
    <property type="evidence" value="ECO:0007669"/>
    <property type="project" value="UniProtKB-UniRule"/>
</dbReference>
<dbReference type="GO" id="GO:0009507">
    <property type="term" value="C:chloroplast"/>
    <property type="evidence" value="ECO:0007669"/>
    <property type="project" value="UniProtKB-SubCell"/>
</dbReference>
<gene>
    <name evidence="8 11" type="primary">rps18</name>
</gene>
<keyword evidence="11" id="KW-0150">Chloroplast</keyword>
<feature type="region of interest" description="Disordered" evidence="10">
    <location>
        <begin position="36"/>
        <end position="56"/>
    </location>
</feature>
<evidence type="ECO:0000256" key="9">
    <source>
        <dbReference type="RuleBase" id="RU003910"/>
    </source>
</evidence>